<dbReference type="Proteomes" id="UP001153069">
    <property type="component" value="Unassembled WGS sequence"/>
</dbReference>
<comment type="caution">
    <text evidence="2">The sequence shown here is derived from an EMBL/GenBank/DDBJ whole genome shotgun (WGS) entry which is preliminary data.</text>
</comment>
<accession>A0A9N8E210</accession>
<evidence type="ECO:0000313" key="2">
    <source>
        <dbReference type="EMBL" id="CAB9512499.1"/>
    </source>
</evidence>
<evidence type="ECO:0000256" key="1">
    <source>
        <dbReference type="SAM" id="MobiDB-lite"/>
    </source>
</evidence>
<feature type="compositionally biased region" description="Low complexity" evidence="1">
    <location>
        <begin position="60"/>
        <end position="92"/>
    </location>
</feature>
<feature type="region of interest" description="Disordered" evidence="1">
    <location>
        <begin position="344"/>
        <end position="366"/>
    </location>
</feature>
<feature type="region of interest" description="Disordered" evidence="1">
    <location>
        <begin position="384"/>
        <end position="408"/>
    </location>
</feature>
<dbReference type="EMBL" id="CAICTM010000538">
    <property type="protein sequence ID" value="CAB9512499.1"/>
    <property type="molecule type" value="Genomic_DNA"/>
</dbReference>
<organism evidence="2 3">
    <name type="scientific">Seminavis robusta</name>
    <dbReference type="NCBI Taxonomy" id="568900"/>
    <lineage>
        <taxon>Eukaryota</taxon>
        <taxon>Sar</taxon>
        <taxon>Stramenopiles</taxon>
        <taxon>Ochrophyta</taxon>
        <taxon>Bacillariophyta</taxon>
        <taxon>Bacillariophyceae</taxon>
        <taxon>Bacillariophycidae</taxon>
        <taxon>Naviculales</taxon>
        <taxon>Naviculaceae</taxon>
        <taxon>Seminavis</taxon>
    </lineage>
</organism>
<name>A0A9N8E210_9STRA</name>
<sequence length="408" mass="45632">MIPHFSSETLLAATSSSHNEPTLMRSSAAMSVDATTNHVVPVVMEGPASKRQKGSDPVESGSNHSHTSTVSTVSISSSSSGGSASTSTSSSSVSSRLANSATFPLAPQQAQAQAQQSQQAQSQPEQATPLHSNVKKQARRHVSFAPVTSMVSNEWSREEVDAGWYTKDELSVLKQERKALVKVLKKVRFDLSMIDQSVHCLRGYEAYLSIQANKEYKAKRQMVWESVLREQARQRYMRISDPLMMQLVSGHATQWARDTATELGMKDAQVALAIFVEYMHEQQEDDIVDDDDDDYYNYNYNNNQQEGEEDVFNPELLLEMPLPVENNSQQQQQSLLEEDMEPISAQDCFGPPVNMDESLQRSSTAHHRNRFPLNDASELSCSSSMQSAFFSEESSQQQQCHVRRQRPL</sequence>
<feature type="region of interest" description="Disordered" evidence="1">
    <location>
        <begin position="105"/>
        <end position="137"/>
    </location>
</feature>
<proteinExistence type="predicted"/>
<dbReference type="OrthoDB" id="10670197at2759"/>
<keyword evidence="3" id="KW-1185">Reference proteome</keyword>
<gene>
    <name evidence="2" type="ORF">SEMRO_539_G162800.1</name>
</gene>
<protein>
    <submittedName>
        <fullName evidence="2">Uncharacterized protein</fullName>
    </submittedName>
</protein>
<feature type="compositionally biased region" description="Low complexity" evidence="1">
    <location>
        <begin position="296"/>
        <end position="305"/>
    </location>
</feature>
<feature type="region of interest" description="Disordered" evidence="1">
    <location>
        <begin position="288"/>
        <end position="309"/>
    </location>
</feature>
<evidence type="ECO:0000313" key="3">
    <source>
        <dbReference type="Proteomes" id="UP001153069"/>
    </source>
</evidence>
<feature type="compositionally biased region" description="Low complexity" evidence="1">
    <location>
        <begin position="106"/>
        <end position="127"/>
    </location>
</feature>
<dbReference type="AlphaFoldDB" id="A0A9N8E210"/>
<feature type="compositionally biased region" description="Low complexity" evidence="1">
    <location>
        <begin position="384"/>
        <end position="400"/>
    </location>
</feature>
<feature type="region of interest" description="Disordered" evidence="1">
    <location>
        <begin position="45"/>
        <end position="92"/>
    </location>
</feature>
<reference evidence="2" key="1">
    <citation type="submission" date="2020-06" db="EMBL/GenBank/DDBJ databases">
        <authorList>
            <consortium name="Plant Systems Biology data submission"/>
        </authorList>
    </citation>
    <scope>NUCLEOTIDE SEQUENCE</scope>
    <source>
        <strain evidence="2">D6</strain>
    </source>
</reference>